<dbReference type="RefSeq" id="WP_404704860.1">
    <property type="nucleotide sequence ID" value="NZ_JBBEST010000003.1"/>
</dbReference>
<dbReference type="Proteomes" id="UP001629523">
    <property type="component" value="Unassembled WGS sequence"/>
</dbReference>
<evidence type="ECO:0000313" key="2">
    <source>
        <dbReference type="Proteomes" id="UP001629523"/>
    </source>
</evidence>
<proteinExistence type="predicted"/>
<gene>
    <name evidence="1" type="ORF">WFP14_10000</name>
</gene>
<sequence>MKYLFSDIKNLFFPYSSMDDYKQAGMWPESGVDVDEDIFALYTGEPPAGKMRGSVDGMPVWVDVSPLQSLTADELAAKARSHRDDFITATDPMMVSDYSINDTLLTKTERTELTTTRAAYRAWPTQENWPLIELPDLPQWLLVEAVNQGYRVPVWPPLPV</sequence>
<protein>
    <submittedName>
        <fullName evidence="1">Phage tail protein</fullName>
    </submittedName>
</protein>
<evidence type="ECO:0000313" key="1">
    <source>
        <dbReference type="EMBL" id="MFM1346889.1"/>
    </source>
</evidence>
<accession>A0ABW9EY75</accession>
<name>A0ABW9EY75_9GAMM</name>
<reference evidence="1 2" key="1">
    <citation type="journal article" date="2024" name="Infect. Genet. Evol.">
        <title>Characteristics and comparative genome analysis of Yersinia enterocolitica and related species associated with human infections in Switzerland 2019-2023.</title>
        <authorList>
            <person name="Stevens M.J.A."/>
            <person name="Horlbog J.A."/>
            <person name="Diethelm A."/>
            <person name="Stephan R."/>
            <person name="Nuesch-Inderbinen M."/>
        </authorList>
    </citation>
    <scope>NUCLEOTIDE SEQUENCE [LARGE SCALE GENOMIC DNA]</scope>
    <source>
        <strain evidence="1 2">N20-0302</strain>
    </source>
</reference>
<comment type="caution">
    <text evidence="1">The sequence shown here is derived from an EMBL/GenBank/DDBJ whole genome shotgun (WGS) entry which is preliminary data.</text>
</comment>
<organism evidence="1 2">
    <name type="scientific">Yersinia proxima</name>
    <dbReference type="NCBI Taxonomy" id="2890316"/>
    <lineage>
        <taxon>Bacteria</taxon>
        <taxon>Pseudomonadati</taxon>
        <taxon>Pseudomonadota</taxon>
        <taxon>Gammaproteobacteria</taxon>
        <taxon>Enterobacterales</taxon>
        <taxon>Yersiniaceae</taxon>
        <taxon>Yersinia</taxon>
    </lineage>
</organism>
<keyword evidence="2" id="KW-1185">Reference proteome</keyword>
<dbReference type="GeneID" id="97456602"/>
<dbReference type="EMBL" id="JBBEST010000003">
    <property type="protein sequence ID" value="MFM1346889.1"/>
    <property type="molecule type" value="Genomic_DNA"/>
</dbReference>